<name>A6IM33_RAT</name>
<dbReference type="Proteomes" id="UP000234681">
    <property type="component" value="Chromosome 4"/>
</dbReference>
<dbReference type="EMBL" id="CH473964">
    <property type="protein sequence ID" value="EDM01756.1"/>
    <property type="molecule type" value="Genomic_DNA"/>
</dbReference>
<gene>
    <name evidence="1" type="ORF">rCG_29599</name>
</gene>
<accession>A6IM33</accession>
<feature type="non-terminal residue" evidence="1">
    <location>
        <position position="88"/>
    </location>
</feature>
<evidence type="ECO:0000313" key="2">
    <source>
        <dbReference type="Proteomes" id="UP000234681"/>
    </source>
</evidence>
<protein>
    <submittedName>
        <fullName evidence="1">RCG29599</fullName>
    </submittedName>
</protein>
<sequence>MSAVKIEEASVDKLKIHLTATACLQEEDKACDLQIHYNTKRETELRRSRNLLSANHVKCVVSGKVLQGKLLRSISPESRVKLHCCYGV</sequence>
<organism evidence="1 2">
    <name type="scientific">Rattus norvegicus</name>
    <name type="common">Rat</name>
    <dbReference type="NCBI Taxonomy" id="10116"/>
    <lineage>
        <taxon>Eukaryota</taxon>
        <taxon>Metazoa</taxon>
        <taxon>Chordata</taxon>
        <taxon>Craniata</taxon>
        <taxon>Vertebrata</taxon>
        <taxon>Euteleostomi</taxon>
        <taxon>Mammalia</taxon>
        <taxon>Eutheria</taxon>
        <taxon>Euarchontoglires</taxon>
        <taxon>Glires</taxon>
        <taxon>Rodentia</taxon>
        <taxon>Myomorpha</taxon>
        <taxon>Muroidea</taxon>
        <taxon>Muridae</taxon>
        <taxon>Murinae</taxon>
        <taxon>Rattus</taxon>
    </lineage>
</organism>
<dbReference type="AlphaFoldDB" id="A6IM33"/>
<proteinExistence type="predicted"/>
<evidence type="ECO:0000313" key="1">
    <source>
        <dbReference type="EMBL" id="EDM01756.1"/>
    </source>
</evidence>
<reference evidence="1 2" key="1">
    <citation type="submission" date="2005-09" db="EMBL/GenBank/DDBJ databases">
        <authorList>
            <person name="Mural R.J."/>
            <person name="Li P.W."/>
            <person name="Adams M.D."/>
            <person name="Amanatides P.G."/>
            <person name="Baden-Tillson H."/>
            <person name="Barnstead M."/>
            <person name="Chin S.H."/>
            <person name="Dew I."/>
            <person name="Evans C.A."/>
            <person name="Ferriera S."/>
            <person name="Flanigan M."/>
            <person name="Fosler C."/>
            <person name="Glodek A."/>
            <person name="Gu Z."/>
            <person name="Holt R.A."/>
            <person name="Jennings D."/>
            <person name="Kraft C.L."/>
            <person name="Lu F."/>
            <person name="Nguyen T."/>
            <person name="Nusskern D.R."/>
            <person name="Pfannkoch C.M."/>
            <person name="Sitter C."/>
            <person name="Sutton G.G."/>
            <person name="Venter J.C."/>
            <person name="Wang Z."/>
            <person name="Woodage T."/>
            <person name="Zheng X.H."/>
            <person name="Zhong F."/>
        </authorList>
    </citation>
    <scope>NUCLEOTIDE SEQUENCE [LARGE SCALE GENOMIC DNA]</scope>
    <source>
        <strain>BN</strain>
        <strain evidence="2">Sprague-Dawley</strain>
    </source>
</reference>